<dbReference type="EMBL" id="QTSX02004355">
    <property type="protein sequence ID" value="KAJ9065368.1"/>
    <property type="molecule type" value="Genomic_DNA"/>
</dbReference>
<name>A0ACC2SSX6_9FUNG</name>
<protein>
    <submittedName>
        <fullName evidence="1">ATP-binding cassette, regulator of translational elongation</fullName>
    </submittedName>
</protein>
<keyword evidence="1" id="KW-0067">ATP-binding</keyword>
<evidence type="ECO:0000313" key="2">
    <source>
        <dbReference type="Proteomes" id="UP001165960"/>
    </source>
</evidence>
<keyword evidence="2" id="KW-1185">Reference proteome</keyword>
<proteinExistence type="predicted"/>
<sequence>MVFDPAQHKENVKAIELIKSNIADVDEAIISYIRGYLEDSASIADEGDIFLQDFLKPLLTRALEKEDKVSSICSSFEKLFEVRTKTQAELEGTGPKKLRQLDAPIHMKQQQAISATLKFDPTSTDLESINKRKVASQVDAKKLEKAEKKIADKMLKRERRTNYEASRLINQKPTDLDVLAVNPILDYTTTKGKAKDVKVEKFDISFAGKRILTDASITLAYGRRYGLIGRNGIGKSTLLRTLSRREVTIPDHISILHVEQEVFTHAIPYLF</sequence>
<comment type="caution">
    <text evidence="1">The sequence shown here is derived from an EMBL/GenBank/DDBJ whole genome shotgun (WGS) entry which is preliminary data.</text>
</comment>
<organism evidence="1 2">
    <name type="scientific">Entomophthora muscae</name>
    <dbReference type="NCBI Taxonomy" id="34485"/>
    <lineage>
        <taxon>Eukaryota</taxon>
        <taxon>Fungi</taxon>
        <taxon>Fungi incertae sedis</taxon>
        <taxon>Zoopagomycota</taxon>
        <taxon>Entomophthoromycotina</taxon>
        <taxon>Entomophthoromycetes</taxon>
        <taxon>Entomophthorales</taxon>
        <taxon>Entomophthoraceae</taxon>
        <taxon>Entomophthora</taxon>
    </lineage>
</organism>
<accession>A0ACC2SSX6</accession>
<gene>
    <name evidence="1" type="primary">GCN20_7</name>
    <name evidence="1" type="ORF">DSO57_1020365</name>
</gene>
<reference evidence="1" key="1">
    <citation type="submission" date="2022-04" db="EMBL/GenBank/DDBJ databases">
        <title>Genome of the entomopathogenic fungus Entomophthora muscae.</title>
        <authorList>
            <person name="Elya C."/>
            <person name="Lovett B.R."/>
            <person name="Lee E."/>
            <person name="Macias A.M."/>
            <person name="Hajek A.E."/>
            <person name="De Bivort B.L."/>
            <person name="Kasson M.T."/>
            <person name="De Fine Licht H.H."/>
            <person name="Stajich J.E."/>
        </authorList>
    </citation>
    <scope>NUCLEOTIDE SEQUENCE</scope>
    <source>
        <strain evidence="1">Berkeley</strain>
    </source>
</reference>
<evidence type="ECO:0000313" key="1">
    <source>
        <dbReference type="EMBL" id="KAJ9065368.1"/>
    </source>
</evidence>
<keyword evidence="1" id="KW-0547">Nucleotide-binding</keyword>
<dbReference type="Proteomes" id="UP001165960">
    <property type="component" value="Unassembled WGS sequence"/>
</dbReference>